<accession>A0A5B7H0J5</accession>
<evidence type="ECO:0000256" key="1">
    <source>
        <dbReference type="SAM" id="MobiDB-lite"/>
    </source>
</evidence>
<organism evidence="2 3">
    <name type="scientific">Portunus trituberculatus</name>
    <name type="common">Swimming crab</name>
    <name type="synonym">Neptunus trituberculatus</name>
    <dbReference type="NCBI Taxonomy" id="210409"/>
    <lineage>
        <taxon>Eukaryota</taxon>
        <taxon>Metazoa</taxon>
        <taxon>Ecdysozoa</taxon>
        <taxon>Arthropoda</taxon>
        <taxon>Crustacea</taxon>
        <taxon>Multicrustacea</taxon>
        <taxon>Malacostraca</taxon>
        <taxon>Eumalacostraca</taxon>
        <taxon>Eucarida</taxon>
        <taxon>Decapoda</taxon>
        <taxon>Pleocyemata</taxon>
        <taxon>Brachyura</taxon>
        <taxon>Eubrachyura</taxon>
        <taxon>Portunoidea</taxon>
        <taxon>Portunidae</taxon>
        <taxon>Portuninae</taxon>
        <taxon>Portunus</taxon>
    </lineage>
</organism>
<comment type="caution">
    <text evidence="2">The sequence shown here is derived from an EMBL/GenBank/DDBJ whole genome shotgun (WGS) entry which is preliminary data.</text>
</comment>
<dbReference type="Proteomes" id="UP000324222">
    <property type="component" value="Unassembled WGS sequence"/>
</dbReference>
<name>A0A5B7H0J5_PORTR</name>
<evidence type="ECO:0000313" key="2">
    <source>
        <dbReference type="EMBL" id="MPC66141.1"/>
    </source>
</evidence>
<gene>
    <name evidence="2" type="ORF">E2C01_060286</name>
</gene>
<evidence type="ECO:0000313" key="3">
    <source>
        <dbReference type="Proteomes" id="UP000324222"/>
    </source>
</evidence>
<dbReference type="EMBL" id="VSRR010024346">
    <property type="protein sequence ID" value="MPC66141.1"/>
    <property type="molecule type" value="Genomic_DNA"/>
</dbReference>
<dbReference type="AlphaFoldDB" id="A0A5B7H0J5"/>
<sequence length="92" mass="10272">MHLDNKKSHTGTSSELTNSRQSRSEGDRRTDITSSPLRLSASLSRLSPVSEHLFPTPSRMNMRESRRCQAATSRRTATREQDDGSLPSLDTV</sequence>
<proteinExistence type="predicted"/>
<feature type="compositionally biased region" description="Polar residues" evidence="1">
    <location>
        <begin position="10"/>
        <end position="21"/>
    </location>
</feature>
<feature type="region of interest" description="Disordered" evidence="1">
    <location>
        <begin position="1"/>
        <end position="92"/>
    </location>
</feature>
<feature type="compositionally biased region" description="Low complexity" evidence="1">
    <location>
        <begin position="34"/>
        <end position="50"/>
    </location>
</feature>
<protein>
    <submittedName>
        <fullName evidence="2">Uncharacterized protein</fullName>
    </submittedName>
</protein>
<feature type="compositionally biased region" description="Basic and acidic residues" evidence="1">
    <location>
        <begin position="22"/>
        <end position="31"/>
    </location>
</feature>
<reference evidence="2 3" key="1">
    <citation type="submission" date="2019-05" db="EMBL/GenBank/DDBJ databases">
        <title>Another draft genome of Portunus trituberculatus and its Hox gene families provides insights of decapod evolution.</title>
        <authorList>
            <person name="Jeong J.-H."/>
            <person name="Song I."/>
            <person name="Kim S."/>
            <person name="Choi T."/>
            <person name="Kim D."/>
            <person name="Ryu S."/>
            <person name="Kim W."/>
        </authorList>
    </citation>
    <scope>NUCLEOTIDE SEQUENCE [LARGE SCALE GENOMIC DNA]</scope>
    <source>
        <tissue evidence="2">Muscle</tissue>
    </source>
</reference>
<keyword evidence="3" id="KW-1185">Reference proteome</keyword>